<dbReference type="GO" id="GO:0016020">
    <property type="term" value="C:membrane"/>
    <property type="evidence" value="ECO:0007669"/>
    <property type="project" value="GOC"/>
</dbReference>
<keyword evidence="2" id="KW-0378">Hydrolase</keyword>
<evidence type="ECO:0000259" key="1">
    <source>
        <dbReference type="Pfam" id="PF03372"/>
    </source>
</evidence>
<evidence type="ECO:0000313" key="2">
    <source>
        <dbReference type="EMBL" id="XDU66101.1"/>
    </source>
</evidence>
<dbReference type="Pfam" id="PF03372">
    <property type="entry name" value="Exo_endo_phos"/>
    <property type="match status" value="1"/>
</dbReference>
<gene>
    <name evidence="2" type="ORF">AB8B22_06630</name>
</gene>
<dbReference type="Gene3D" id="3.60.10.10">
    <property type="entry name" value="Endonuclease/exonuclease/phosphatase"/>
    <property type="match status" value="1"/>
</dbReference>
<dbReference type="KEGG" id="lrug:AB8B22_06630"/>
<dbReference type="AlphaFoldDB" id="A0AB39VE25"/>
<accession>A0AB39VE25</accession>
<dbReference type="SUPFAM" id="SSF56219">
    <property type="entry name" value="DNase I-like"/>
    <property type="match status" value="1"/>
</dbReference>
<proteinExistence type="predicted"/>
<keyword evidence="2" id="KW-0540">Nuclease</keyword>
<dbReference type="InterPro" id="IPR051916">
    <property type="entry name" value="GPI-anchor_lipid_remodeler"/>
</dbReference>
<dbReference type="PANTHER" id="PTHR14859:SF1">
    <property type="entry name" value="PGAP2-INTERACTING PROTEIN"/>
    <property type="match status" value="1"/>
</dbReference>
<protein>
    <submittedName>
        <fullName evidence="2">Endonuclease/exonuclease/phosphatase family protein</fullName>
    </submittedName>
</protein>
<dbReference type="RefSeq" id="WP_369710521.1">
    <property type="nucleotide sequence ID" value="NZ_CP165644.1"/>
</dbReference>
<dbReference type="InterPro" id="IPR005135">
    <property type="entry name" value="Endo/exonuclease/phosphatase"/>
</dbReference>
<organism evidence="2">
    <name type="scientific">Leptotrichia rugosa</name>
    <dbReference type="NCBI Taxonomy" id="3239302"/>
    <lineage>
        <taxon>Bacteria</taxon>
        <taxon>Fusobacteriati</taxon>
        <taxon>Fusobacteriota</taxon>
        <taxon>Fusobacteriia</taxon>
        <taxon>Fusobacteriales</taxon>
        <taxon>Leptotrichiaceae</taxon>
        <taxon>Leptotrichia</taxon>
    </lineage>
</organism>
<dbReference type="GO" id="GO:0006506">
    <property type="term" value="P:GPI anchor biosynthetic process"/>
    <property type="evidence" value="ECO:0007669"/>
    <property type="project" value="TreeGrafter"/>
</dbReference>
<reference evidence="2" key="1">
    <citation type="submission" date="2024-07" db="EMBL/GenBank/DDBJ databases">
        <authorList>
            <person name="Li X.-J."/>
            <person name="Wang X."/>
        </authorList>
    </citation>
    <scope>NUCLEOTIDE SEQUENCE</scope>
    <source>
        <strain evidence="2">HSP-334</strain>
    </source>
</reference>
<dbReference type="GO" id="GO:0004519">
    <property type="term" value="F:endonuclease activity"/>
    <property type="evidence" value="ECO:0007669"/>
    <property type="project" value="UniProtKB-KW"/>
</dbReference>
<feature type="domain" description="Endonuclease/exonuclease/phosphatase" evidence="1">
    <location>
        <begin position="6"/>
        <end position="231"/>
    </location>
</feature>
<dbReference type="InterPro" id="IPR036691">
    <property type="entry name" value="Endo/exonu/phosph_ase_sf"/>
</dbReference>
<name>A0AB39VE25_9FUSO</name>
<dbReference type="EMBL" id="CP165644">
    <property type="protein sequence ID" value="XDU66101.1"/>
    <property type="molecule type" value="Genomic_DNA"/>
</dbReference>
<sequence>MEFRLMTYNIFGARLTDGRELARSIKKYKPDFIGLQEVDRNTKRSKFRDVTQEMAQELGYNYYYFQKVMDFDKGEYGISFISKYDVKIIYIHELPGKSKEKRQVLAAKLSPGKFKRKILVVNTHLDNKMDNKHEELDDLFSVINKFRGDVKFLCGDFNLLPTTEHYGKIRETWNDSYFEGKDLHGNKNEAIRDLETARIDYIMAQKDANYKVKESFYINDNSRDWTKLSDHLPYMAVFDVK</sequence>
<keyword evidence="2" id="KW-0255">Endonuclease</keyword>
<dbReference type="PANTHER" id="PTHR14859">
    <property type="entry name" value="CALCOFLUOR WHITE HYPERSENSITIVE PROTEIN PRECURSOR"/>
    <property type="match status" value="1"/>
</dbReference>